<organism evidence="2 3">
    <name type="scientific">Viridothelium virens</name>
    <name type="common">Speckled blister lichen</name>
    <name type="synonym">Trypethelium virens</name>
    <dbReference type="NCBI Taxonomy" id="1048519"/>
    <lineage>
        <taxon>Eukaryota</taxon>
        <taxon>Fungi</taxon>
        <taxon>Dikarya</taxon>
        <taxon>Ascomycota</taxon>
        <taxon>Pezizomycotina</taxon>
        <taxon>Dothideomycetes</taxon>
        <taxon>Dothideomycetes incertae sedis</taxon>
        <taxon>Trypetheliales</taxon>
        <taxon>Trypetheliaceae</taxon>
        <taxon>Viridothelium</taxon>
    </lineage>
</organism>
<dbReference type="Proteomes" id="UP000800092">
    <property type="component" value="Unassembled WGS sequence"/>
</dbReference>
<feature type="compositionally biased region" description="Basic and acidic residues" evidence="1">
    <location>
        <begin position="169"/>
        <end position="183"/>
    </location>
</feature>
<feature type="region of interest" description="Disordered" evidence="1">
    <location>
        <begin position="1"/>
        <end position="46"/>
    </location>
</feature>
<keyword evidence="3" id="KW-1185">Reference proteome</keyword>
<feature type="compositionally biased region" description="Basic residues" evidence="1">
    <location>
        <begin position="199"/>
        <end position="211"/>
    </location>
</feature>
<feature type="compositionally biased region" description="Basic and acidic residues" evidence="1">
    <location>
        <begin position="82"/>
        <end position="106"/>
    </location>
</feature>
<feature type="compositionally biased region" description="Basic residues" evidence="1">
    <location>
        <begin position="243"/>
        <end position="255"/>
    </location>
</feature>
<name>A0A6A6HP09_VIRVR</name>
<feature type="compositionally biased region" description="Low complexity" evidence="1">
    <location>
        <begin position="256"/>
        <end position="265"/>
    </location>
</feature>
<feature type="compositionally biased region" description="Basic and acidic residues" evidence="1">
    <location>
        <begin position="24"/>
        <end position="39"/>
    </location>
</feature>
<gene>
    <name evidence="2" type="ORF">EV356DRAFT_499955</name>
</gene>
<evidence type="ECO:0000313" key="2">
    <source>
        <dbReference type="EMBL" id="KAF2239741.1"/>
    </source>
</evidence>
<feature type="region of interest" description="Disordered" evidence="1">
    <location>
        <begin position="71"/>
        <end position="315"/>
    </location>
</feature>
<feature type="compositionally biased region" description="Low complexity" evidence="1">
    <location>
        <begin position="225"/>
        <end position="234"/>
    </location>
</feature>
<dbReference type="AlphaFoldDB" id="A0A6A6HP09"/>
<dbReference type="EMBL" id="ML991772">
    <property type="protein sequence ID" value="KAF2239741.1"/>
    <property type="molecule type" value="Genomic_DNA"/>
</dbReference>
<feature type="compositionally biased region" description="Basic and acidic residues" evidence="1">
    <location>
        <begin position="267"/>
        <end position="286"/>
    </location>
</feature>
<feature type="compositionally biased region" description="Basic and acidic residues" evidence="1">
    <location>
        <begin position="306"/>
        <end position="315"/>
    </location>
</feature>
<sequence>MCLPFPPPQSVHAQPAQFVRRKPKKEEKKPKKDGSKESLSEDGTPCYHTHGQVTCSTCKAFLGLAVAADGSGATYPLPAVEVPKKKEKPKDRKKNKEDNHKQEHNAGRRLQTVPVYYTMVNPPSEESSSASDTHDCSRTDHLHIHIPQQQKPETPETASKKSSHHSSRPKQDDEQDQHYDTYGRVRVRVPSPAPSYGHHDHRHSVRSHPRSRSSTWRTDLEPITSSDSSSEASSMTVVIPNPNRKHSNSRSRARPLSRPSSPSISDWNRRGMSEREIARASRERAKGNSGRRKYWKKERSPPASKGKSERASEGRERWRYVFPWSENGSDEY</sequence>
<accession>A0A6A6HP09</accession>
<proteinExistence type="predicted"/>
<evidence type="ECO:0000313" key="3">
    <source>
        <dbReference type="Proteomes" id="UP000800092"/>
    </source>
</evidence>
<evidence type="ECO:0000256" key="1">
    <source>
        <dbReference type="SAM" id="MobiDB-lite"/>
    </source>
</evidence>
<protein>
    <submittedName>
        <fullName evidence="2">Uncharacterized protein</fullName>
    </submittedName>
</protein>
<feature type="compositionally biased region" description="Basic and acidic residues" evidence="1">
    <location>
        <begin position="132"/>
        <end position="143"/>
    </location>
</feature>
<reference evidence="2" key="1">
    <citation type="journal article" date="2020" name="Stud. Mycol.">
        <title>101 Dothideomycetes genomes: a test case for predicting lifestyles and emergence of pathogens.</title>
        <authorList>
            <person name="Haridas S."/>
            <person name="Albert R."/>
            <person name="Binder M."/>
            <person name="Bloem J."/>
            <person name="Labutti K."/>
            <person name="Salamov A."/>
            <person name="Andreopoulos B."/>
            <person name="Baker S."/>
            <person name="Barry K."/>
            <person name="Bills G."/>
            <person name="Bluhm B."/>
            <person name="Cannon C."/>
            <person name="Castanera R."/>
            <person name="Culley D."/>
            <person name="Daum C."/>
            <person name="Ezra D."/>
            <person name="Gonzalez J."/>
            <person name="Henrissat B."/>
            <person name="Kuo A."/>
            <person name="Liang C."/>
            <person name="Lipzen A."/>
            <person name="Lutzoni F."/>
            <person name="Magnuson J."/>
            <person name="Mondo S."/>
            <person name="Nolan M."/>
            <person name="Ohm R."/>
            <person name="Pangilinan J."/>
            <person name="Park H.-J."/>
            <person name="Ramirez L."/>
            <person name="Alfaro M."/>
            <person name="Sun H."/>
            <person name="Tritt A."/>
            <person name="Yoshinaga Y."/>
            <person name="Zwiers L.-H."/>
            <person name="Turgeon B."/>
            <person name="Goodwin S."/>
            <person name="Spatafora J."/>
            <person name="Crous P."/>
            <person name="Grigoriev I."/>
        </authorList>
    </citation>
    <scope>NUCLEOTIDE SEQUENCE</scope>
    <source>
        <strain evidence="2">Tuck. ex Michener</strain>
    </source>
</reference>